<evidence type="ECO:0000259" key="12">
    <source>
        <dbReference type="Pfam" id="PF23878"/>
    </source>
</evidence>
<evidence type="ECO:0000259" key="9">
    <source>
        <dbReference type="Pfam" id="PF04762"/>
    </source>
</evidence>
<dbReference type="InterPro" id="IPR056169">
    <property type="entry name" value="HB_ELP1"/>
</dbReference>
<dbReference type="GO" id="GO:0000139">
    <property type="term" value="C:Golgi membrane"/>
    <property type="evidence" value="ECO:0007669"/>
    <property type="project" value="InterPro"/>
</dbReference>
<feature type="coiled-coil region" evidence="7">
    <location>
        <begin position="1934"/>
        <end position="1993"/>
    </location>
</feature>
<name>A0A2V1AUZ5_9ASCO</name>
<evidence type="ECO:0000256" key="6">
    <source>
        <dbReference type="ARBA" id="ARBA00029535"/>
    </source>
</evidence>
<dbReference type="GO" id="GO:0048280">
    <property type="term" value="P:vesicle fusion with Golgi apparatus"/>
    <property type="evidence" value="ECO:0007669"/>
    <property type="project" value="InterPro"/>
</dbReference>
<comment type="pathway">
    <text evidence="2">tRNA modification; 5-methoxycarbonylmethyl-2-thiouridine-tRNA biosynthesis.</text>
</comment>
<dbReference type="Gene3D" id="1.25.10.10">
    <property type="entry name" value="Leucine-rich Repeat Variant"/>
    <property type="match status" value="1"/>
</dbReference>
<dbReference type="Pfam" id="PF23878">
    <property type="entry name" value="TPR_ELP1"/>
    <property type="match status" value="1"/>
</dbReference>
<dbReference type="Pfam" id="PF04869">
    <property type="entry name" value="Uso1_p115_head"/>
    <property type="match status" value="1"/>
</dbReference>
<dbReference type="GO" id="GO:0005829">
    <property type="term" value="C:cytosol"/>
    <property type="evidence" value="ECO:0007669"/>
    <property type="project" value="TreeGrafter"/>
</dbReference>
<feature type="domain" description="ELP1 TPR" evidence="12">
    <location>
        <begin position="744"/>
        <end position="901"/>
    </location>
</feature>
<feature type="domain" description="ELP1 three-helical bundle" evidence="14">
    <location>
        <begin position="921"/>
        <end position="1087"/>
    </location>
</feature>
<evidence type="ECO:0000256" key="7">
    <source>
        <dbReference type="SAM" id="Coils"/>
    </source>
</evidence>
<dbReference type="EMBL" id="PKFO01000005">
    <property type="protein sequence ID" value="PVH21602.1"/>
    <property type="molecule type" value="Genomic_DNA"/>
</dbReference>
<proteinExistence type="inferred from homology"/>
<dbReference type="InterPro" id="IPR056167">
    <property type="entry name" value="A-sol_ELP1"/>
</dbReference>
<organism evidence="15 16">
    <name type="scientific">Candidozyma haemuli</name>
    <dbReference type="NCBI Taxonomy" id="45357"/>
    <lineage>
        <taxon>Eukaryota</taxon>
        <taxon>Fungi</taxon>
        <taxon>Dikarya</taxon>
        <taxon>Ascomycota</taxon>
        <taxon>Saccharomycotina</taxon>
        <taxon>Pichiomycetes</taxon>
        <taxon>Metschnikowiaceae</taxon>
        <taxon>Candidozyma</taxon>
    </lineage>
</organism>
<dbReference type="InterPro" id="IPR006953">
    <property type="entry name" value="Vesicle_Uso1_P115_head"/>
</dbReference>
<evidence type="ECO:0000256" key="1">
    <source>
        <dbReference type="ARBA" id="ARBA00004496"/>
    </source>
</evidence>
<dbReference type="GeneID" id="37005917"/>
<dbReference type="GO" id="GO:0000049">
    <property type="term" value="F:tRNA binding"/>
    <property type="evidence" value="ECO:0007669"/>
    <property type="project" value="TreeGrafter"/>
</dbReference>
<dbReference type="Pfam" id="PF23936">
    <property type="entry name" value="HB_ELP1"/>
    <property type="match status" value="1"/>
</dbReference>
<evidence type="ECO:0000313" key="15">
    <source>
        <dbReference type="EMBL" id="PVH21602.1"/>
    </source>
</evidence>
<feature type="compositionally biased region" description="Polar residues" evidence="8">
    <location>
        <begin position="987"/>
        <end position="1001"/>
    </location>
</feature>
<dbReference type="GO" id="GO:0006886">
    <property type="term" value="P:intracellular protein transport"/>
    <property type="evidence" value="ECO:0007669"/>
    <property type="project" value="InterPro"/>
</dbReference>
<dbReference type="SUPFAM" id="SSF50978">
    <property type="entry name" value="WD40 repeat-like"/>
    <property type="match status" value="1"/>
</dbReference>
<dbReference type="InterPro" id="IPR015943">
    <property type="entry name" value="WD40/YVTN_repeat-like_dom_sf"/>
</dbReference>
<gene>
    <name evidence="15" type="ORF">CXQ85_000584</name>
</gene>
<dbReference type="SUPFAM" id="SSF48371">
    <property type="entry name" value="ARM repeat"/>
    <property type="match status" value="1"/>
</dbReference>
<evidence type="ECO:0000256" key="8">
    <source>
        <dbReference type="SAM" id="MobiDB-lite"/>
    </source>
</evidence>
<evidence type="ECO:0000259" key="11">
    <source>
        <dbReference type="Pfam" id="PF23797"/>
    </source>
</evidence>
<dbReference type="STRING" id="45357.A0A2V1AUZ5"/>
<evidence type="ECO:0000259" key="10">
    <source>
        <dbReference type="Pfam" id="PF04869"/>
    </source>
</evidence>
<keyword evidence="5" id="KW-0819">tRNA processing</keyword>
<feature type="domain" description="Vesicle tethering protein Uso1/P115-like head" evidence="10">
    <location>
        <begin position="1469"/>
        <end position="1794"/>
    </location>
</feature>
<keyword evidence="4" id="KW-0963">Cytoplasm</keyword>
<dbReference type="SUPFAM" id="SSF69322">
    <property type="entry name" value="Tricorn protease domain 2"/>
    <property type="match status" value="1"/>
</dbReference>
<dbReference type="Pfam" id="PF04762">
    <property type="entry name" value="Beta-prop_ELP1_1st"/>
    <property type="match status" value="1"/>
</dbReference>
<evidence type="ECO:0000256" key="2">
    <source>
        <dbReference type="ARBA" id="ARBA00005043"/>
    </source>
</evidence>
<protein>
    <recommendedName>
        <fullName evidence="6">Elongator complex protein 1</fullName>
    </recommendedName>
</protein>
<dbReference type="UniPathway" id="UPA00988"/>
<evidence type="ECO:0000259" key="13">
    <source>
        <dbReference type="Pfam" id="PF23925"/>
    </source>
</evidence>
<keyword evidence="16" id="KW-1185">Reference proteome</keyword>
<evidence type="ECO:0000256" key="3">
    <source>
        <dbReference type="ARBA" id="ARBA00006086"/>
    </source>
</evidence>
<reference evidence="15 16" key="1">
    <citation type="submission" date="2017-12" db="EMBL/GenBank/DDBJ databases">
        <title>Genome Sequence of a Multidrug-Resistant Candida haemulonii Isolate from a Patient with Chronic Leg Ulcers in Israel.</title>
        <authorList>
            <person name="Chow N.A."/>
            <person name="Gade L."/>
            <person name="Batra D."/>
            <person name="Rowe L.A."/>
            <person name="Ben-Ami R."/>
            <person name="Loparev V.N."/>
            <person name="Litvintseva A.P."/>
        </authorList>
    </citation>
    <scope>NUCLEOTIDE SEQUENCE [LARGE SCALE GENOMIC DNA]</scope>
    <source>
        <strain evidence="15 16">B11899</strain>
    </source>
</reference>
<evidence type="ECO:0000256" key="5">
    <source>
        <dbReference type="ARBA" id="ARBA00022694"/>
    </source>
</evidence>
<dbReference type="GO" id="GO:0002926">
    <property type="term" value="P:tRNA wobble base 5-methoxycarbonylmethyl-2-thiouridinylation"/>
    <property type="evidence" value="ECO:0007669"/>
    <property type="project" value="TreeGrafter"/>
</dbReference>
<feature type="coiled-coil region" evidence="7">
    <location>
        <begin position="2108"/>
        <end position="2142"/>
    </location>
</feature>
<evidence type="ECO:0000313" key="16">
    <source>
        <dbReference type="Proteomes" id="UP000244309"/>
    </source>
</evidence>
<feature type="coiled-coil region" evidence="7">
    <location>
        <begin position="1836"/>
        <end position="1905"/>
    </location>
</feature>
<dbReference type="Gene3D" id="2.130.10.10">
    <property type="entry name" value="YVTN repeat-like/Quinoprotein amine dehydrogenase"/>
    <property type="match status" value="1"/>
</dbReference>
<dbReference type="InterPro" id="IPR056165">
    <property type="entry name" value="Beta-prop_ELP1_2nd"/>
</dbReference>
<dbReference type="GO" id="GO:0033588">
    <property type="term" value="C:elongator holoenzyme complex"/>
    <property type="evidence" value="ECO:0007669"/>
    <property type="project" value="InterPro"/>
</dbReference>
<dbReference type="InterPro" id="IPR011989">
    <property type="entry name" value="ARM-like"/>
</dbReference>
<dbReference type="InterPro" id="IPR056166">
    <property type="entry name" value="TPR_ELP1"/>
</dbReference>
<dbReference type="InterPro" id="IPR016024">
    <property type="entry name" value="ARM-type_fold"/>
</dbReference>
<dbReference type="VEuPathDB" id="FungiDB:CXQ85_000584"/>
<dbReference type="Proteomes" id="UP000244309">
    <property type="component" value="Unassembled WGS sequence"/>
</dbReference>
<dbReference type="PANTHER" id="PTHR12747">
    <property type="entry name" value="ELONGATOR COMPLEX PROTEIN 1"/>
    <property type="match status" value="1"/>
</dbReference>
<comment type="subcellular location">
    <subcellularLocation>
        <location evidence="1">Cytoplasm</location>
    </subcellularLocation>
</comment>
<dbReference type="Pfam" id="PF23925">
    <property type="entry name" value="A-sol_ELP1"/>
    <property type="match status" value="1"/>
</dbReference>
<dbReference type="InterPro" id="IPR056164">
    <property type="entry name" value="Beta-prop_ELP1_1st"/>
</dbReference>
<feature type="region of interest" description="Disordered" evidence="8">
    <location>
        <begin position="987"/>
        <end position="1021"/>
    </location>
</feature>
<comment type="similarity">
    <text evidence="3">Belongs to the ELP1/IKA1 family.</text>
</comment>
<dbReference type="Pfam" id="PF23797">
    <property type="entry name" value="Beta-prop_ELP1_2nd"/>
    <property type="match status" value="1"/>
</dbReference>
<feature type="domain" description="ELP1 N-terminal second beta-propeller" evidence="11">
    <location>
        <begin position="428"/>
        <end position="665"/>
    </location>
</feature>
<feature type="domain" description="ELP1 alpha-solenoid" evidence="13">
    <location>
        <begin position="692"/>
        <end position="734"/>
    </location>
</feature>
<dbReference type="InterPro" id="IPR006849">
    <property type="entry name" value="Elp1"/>
</dbReference>
<dbReference type="PANTHER" id="PTHR12747:SF0">
    <property type="entry name" value="ELONGATOR COMPLEX PROTEIN 1"/>
    <property type="match status" value="1"/>
</dbReference>
<evidence type="ECO:0000256" key="4">
    <source>
        <dbReference type="ARBA" id="ARBA00022490"/>
    </source>
</evidence>
<sequence>MRNLVIFNDGKLDFESRYFPDLCNLESSFNTFNDAVTCVMSNPAKDAFEVQQMTKDGGIEVLCFFESPCPGSLLLSFHQFDDSGSLIFVFNNGDVIAAHLDSEATEGFVFEIVGSMDVELSAAQWSPDEEILVLVTCSLKLILLSRSFEPISETQLNAHDIKDTSKSNVSVGWGKEETQFRGRGFKALERERDALKHAGLDLENLQPLHDPTVKLEERGHLSARDDNSVHISWRDDCEVFAVSSRLDYLPDCSKGRRVIRVFSRDGKLEAVSEAVDGLNTCLSWRSQGSLLATTRDVAHDDGKVITEVLFFERNGLRHGEFATEQPGVLDLSWSSNGEILALLFDDKVQFWTSKNYHWYLKQEISTGLDRCVMSVKFHPEKPMTAMLTSKSDGLNVISFGSITSDGPSVRDMTEVLLVSSMVADMLEVVHPEPVKAVAVSICHTRLVALTSTSNFYLTENLQLKRGSSIKTEKFQIKEFNESSCLRPKQICILKSTYLVVLSDGPSTSFVHVFNLANQKLHFHGDLEARAVLLKASADSNRAIIQLYDGTILDFDEDQGLKNASKFPQMCTQVEAVLKGDDLGTHPKLVVAGLTDSGKLFCGDRYLANNITSIKMSDQFLCITTAQSRLCFIHLGNLDSADMSYIAQGEEQDERSRQIERGSVLITTAPSKYSVVLQAPRGNLETIYPRIMVLTADASVLYNKALCLYDVKLALNFAQRSQLDPKEYLPFLQTLHGESQGRRGFLIDDHLKRFESALSWLFELGEDRNEEFDAYVVSHNLYTKALALYRHDNKRFRRILILYASFLSETSEFLEAARIFEFLDEFQLALENYLSAKSWKEALTIGRNIKSDDDFRSIAKSLAISLEDDRRYSDAATIESTYLQNNIKAVELFCKAFDFDSALLIAATTSSKDTQEVFDSEIRESFGIMSELLADCNGQLISQLNRLREIRRKKEIDPVMFYGTSSQDLDTPDDVSIAASDTSTTPSFFTRYTGKSNETAKTGASRKTSKNKKREERKRAKGRKGTVYEEEYLISSVGRLIERLNSSLRDGENLVFALVRRHMWEEAYQIKSSWKKITSFLDIHVVEIYTIAERDSYYSILRIIDRSSMDYIGTIIKGSTSDVQPEEAISILSNRLQHSQLSLDRRSAVLGLRSFSRQYREIVVEYGSKTLLKTLALEKDDIITLRAVLETILILFMKGAETGEDTRGWINSRSRSQSGTIEVDQFSLWLADESTSSAEYLSCLIELVQNNEDFQMRSYAIQLLEALLIARPSKTKDLFTEIPSAISMVVSVLNDASDQIRSEAILLLMTLVKDNYNIQKVVAFENTFEIIFQVLQEEGGLRGSIIVQDCLTLVHNLLAYNDSNQKYFLQSGCVPKLAEILADSIAPDTEGKESPGDMIWNEQRVNNMTTALEICRAFAERDNEDSLIKQNSFFDSGIFFDVLKLVFASHIDKILRSLALEVAGDLMAGNKRIQLEFSKLDVPYVDPSLPLPTSSKDCLAAPAALLNWALLLNSVHCFNVRLSASYCFQCFVEGNEEAKVGFMEDQIEDFKQRFSIESNSDIVAEHHTKHKNYTNKTNLLSVLSHYDDEIKLNPYKAWFASFFMICLVNDCKEARQLAQDVKVGNENNGEDVMSLIQAIAQILVTTMELADPRVPVAYISILTFWLFEDFDAVDDLLNDIDTVKAIMSCLMRNASESTDLADGTCFILLGVIYEFSRNSSPYPRAALHAMIVKSLGAENYALKVKKVFQVHWSTPSHDLFSESVQMDNTGLPNVFFIPLYQNLMKENYYRIKSALRHDPQQDPPLRITFEAYEALQFQYEALKASSVEKESALAAQLVASEEKNRKLTQSLNETEEKLTTSEGNVLHISRLNADLKKSVNDSRSELEDTQSRYEDLRVRQKTTERDWKEAQGNTSSLMKEKKALEAQLKATISSKEAAESGINKMNKELRSLTASLQDIKKELNDTKEVQSRDLMEANSTISFLKDEVNKLREYKQKTNGKIFVESEKWNERQTMICNLEGNLRKITNEKTERETEIKKLMDKLKSAASVVQSLRQHNASKDVEIHQLRAKLKERNDRSASVTGARLEPTDNEQIIRVERASRYEPQMSNDSINEISALQRSLKILQKENEQLKMNIGQHDVEGRWNYTGSPGCDNGGCSKEEFDELLLSWEDQVSKLARCKSLLRKHDISVSSDEEN</sequence>
<evidence type="ECO:0000259" key="14">
    <source>
        <dbReference type="Pfam" id="PF23936"/>
    </source>
</evidence>
<comment type="caution">
    <text evidence="15">The sequence shown here is derived from an EMBL/GenBank/DDBJ whole genome shotgun (WGS) entry which is preliminary data.</text>
</comment>
<dbReference type="OrthoDB" id="40048at2759"/>
<dbReference type="InterPro" id="IPR036322">
    <property type="entry name" value="WD40_repeat_dom_sf"/>
</dbReference>
<accession>A0A2V1AUZ5</accession>
<feature type="domain" description="ELP1 first N-terminal beta-propeller" evidence="9">
    <location>
        <begin position="1"/>
        <end position="380"/>
    </location>
</feature>
<keyword evidence="7" id="KW-0175">Coiled coil</keyword>
<dbReference type="RefSeq" id="XP_025342542.1">
    <property type="nucleotide sequence ID" value="XM_025484327.1"/>
</dbReference>